<comment type="caution">
    <text evidence="1">The sequence shown here is derived from an EMBL/GenBank/DDBJ whole genome shotgun (WGS) entry which is preliminary data.</text>
</comment>
<evidence type="ECO:0000313" key="2">
    <source>
        <dbReference type="Proteomes" id="UP001275084"/>
    </source>
</evidence>
<gene>
    <name evidence="1" type="ORF">B0T25DRAFT_192807</name>
</gene>
<accession>A0AAJ0HHI0</accession>
<evidence type="ECO:0000313" key="1">
    <source>
        <dbReference type="EMBL" id="KAK3352796.1"/>
    </source>
</evidence>
<proteinExistence type="predicted"/>
<dbReference type="EMBL" id="JAUIQD010000004">
    <property type="protein sequence ID" value="KAK3352796.1"/>
    <property type="molecule type" value="Genomic_DNA"/>
</dbReference>
<reference evidence="1" key="1">
    <citation type="journal article" date="2023" name="Mol. Phylogenet. Evol.">
        <title>Genome-scale phylogeny and comparative genomics of the fungal order Sordariales.</title>
        <authorList>
            <person name="Hensen N."/>
            <person name="Bonometti L."/>
            <person name="Westerberg I."/>
            <person name="Brannstrom I.O."/>
            <person name="Guillou S."/>
            <person name="Cros-Aarteil S."/>
            <person name="Calhoun S."/>
            <person name="Haridas S."/>
            <person name="Kuo A."/>
            <person name="Mondo S."/>
            <person name="Pangilinan J."/>
            <person name="Riley R."/>
            <person name="LaButti K."/>
            <person name="Andreopoulos B."/>
            <person name="Lipzen A."/>
            <person name="Chen C."/>
            <person name="Yan M."/>
            <person name="Daum C."/>
            <person name="Ng V."/>
            <person name="Clum A."/>
            <person name="Steindorff A."/>
            <person name="Ohm R.A."/>
            <person name="Martin F."/>
            <person name="Silar P."/>
            <person name="Natvig D.O."/>
            <person name="Lalanne C."/>
            <person name="Gautier V."/>
            <person name="Ament-Velasquez S.L."/>
            <person name="Kruys A."/>
            <person name="Hutchinson M.I."/>
            <person name="Powell A.J."/>
            <person name="Barry K."/>
            <person name="Miller A.N."/>
            <person name="Grigoriev I.V."/>
            <person name="Debuchy R."/>
            <person name="Gladieux P."/>
            <person name="Hiltunen Thoren M."/>
            <person name="Johannesson H."/>
        </authorList>
    </citation>
    <scope>NUCLEOTIDE SEQUENCE</scope>
    <source>
        <strain evidence="1">CBS 955.72</strain>
    </source>
</reference>
<organism evidence="1 2">
    <name type="scientific">Lasiosphaeria hispida</name>
    <dbReference type="NCBI Taxonomy" id="260671"/>
    <lineage>
        <taxon>Eukaryota</taxon>
        <taxon>Fungi</taxon>
        <taxon>Dikarya</taxon>
        <taxon>Ascomycota</taxon>
        <taxon>Pezizomycotina</taxon>
        <taxon>Sordariomycetes</taxon>
        <taxon>Sordariomycetidae</taxon>
        <taxon>Sordariales</taxon>
        <taxon>Lasiosphaeriaceae</taxon>
        <taxon>Lasiosphaeria</taxon>
    </lineage>
</organism>
<dbReference type="AlphaFoldDB" id="A0AAJ0HHI0"/>
<reference evidence="1" key="2">
    <citation type="submission" date="2023-06" db="EMBL/GenBank/DDBJ databases">
        <authorList>
            <consortium name="Lawrence Berkeley National Laboratory"/>
            <person name="Haridas S."/>
            <person name="Hensen N."/>
            <person name="Bonometti L."/>
            <person name="Westerberg I."/>
            <person name="Brannstrom I.O."/>
            <person name="Guillou S."/>
            <person name="Cros-Aarteil S."/>
            <person name="Calhoun S."/>
            <person name="Kuo A."/>
            <person name="Mondo S."/>
            <person name="Pangilinan J."/>
            <person name="Riley R."/>
            <person name="Labutti K."/>
            <person name="Andreopoulos B."/>
            <person name="Lipzen A."/>
            <person name="Chen C."/>
            <person name="Yanf M."/>
            <person name="Daum C."/>
            <person name="Ng V."/>
            <person name="Clum A."/>
            <person name="Steindorff A."/>
            <person name="Ohm R."/>
            <person name="Martin F."/>
            <person name="Silar P."/>
            <person name="Natvig D."/>
            <person name="Lalanne C."/>
            <person name="Gautier V."/>
            <person name="Ament-Velasquez S.L."/>
            <person name="Kruys A."/>
            <person name="Hutchinson M.I."/>
            <person name="Powell A.J."/>
            <person name="Barry K."/>
            <person name="Miller A.N."/>
            <person name="Grigoriev I.V."/>
            <person name="Debuchy R."/>
            <person name="Gladieux P."/>
            <person name="Thoren M.H."/>
            <person name="Johannesson H."/>
        </authorList>
    </citation>
    <scope>NUCLEOTIDE SEQUENCE</scope>
    <source>
        <strain evidence="1">CBS 955.72</strain>
    </source>
</reference>
<sequence>MPLRDGSAAIPLLAHSRLVLSRDVPCTCPPLDQVSLSPSLCFPLAASAQSLGPSAPPSTSSFPFFLPTTVFILGSITAVAPQLTTTGDGKRLALLGSNVGWRGSSASNVSQPPSTPDEARGHCLTTWGRWGRSRGELQTAQTVCDRVSLAVPSRLLLHPVDAASGLAGNSRG</sequence>
<dbReference type="Proteomes" id="UP001275084">
    <property type="component" value="Unassembled WGS sequence"/>
</dbReference>
<name>A0AAJ0HHI0_9PEZI</name>
<protein>
    <submittedName>
        <fullName evidence="1">Uncharacterized protein</fullName>
    </submittedName>
</protein>
<keyword evidence="2" id="KW-1185">Reference proteome</keyword>